<feature type="transmembrane region" description="Helical" evidence="3">
    <location>
        <begin position="487"/>
        <end position="503"/>
    </location>
</feature>
<dbReference type="EMBL" id="CAJNDS010001446">
    <property type="protein sequence ID" value="CAE7260107.1"/>
    <property type="molecule type" value="Genomic_DNA"/>
</dbReference>
<dbReference type="PANTHER" id="PTHR48009:SF16">
    <property type="entry name" value="LEUCINE-RICH REPEAT-CONTAINING N-TERMINAL PLANT-TYPE DOMAIN-CONTAINING PROTEIN"/>
    <property type="match status" value="1"/>
</dbReference>
<evidence type="ECO:0000313" key="4">
    <source>
        <dbReference type="EMBL" id="CAE7260107.1"/>
    </source>
</evidence>
<dbReference type="SUPFAM" id="SSF52047">
    <property type="entry name" value="RNI-like"/>
    <property type="match status" value="1"/>
</dbReference>
<dbReference type="AlphaFoldDB" id="A0A812MDD6"/>
<feature type="transmembrane region" description="Helical" evidence="3">
    <location>
        <begin position="585"/>
        <end position="603"/>
    </location>
</feature>
<dbReference type="Gene3D" id="3.80.10.10">
    <property type="entry name" value="Ribonuclease Inhibitor"/>
    <property type="match status" value="2"/>
</dbReference>
<sequence length="987" mass="110061">MPRHFPGCRKLSSLDLSGNSLTGAIVLENYLDGRSRMRQLVLSNNLLNGPIPAIKTVDCELRELRLAGNRLSGAIPPQLLNMKNLKILSLAGNKLNGSIPEVWQESPMEQLFLEENELQGEIPDSIANMNSLAILRLEINFLEGKIPESLGQLRALEQLRLNHNRLHGVPWLGQLDHLSVLQLNDLPLKSHIPGELGNLTRLEFLDLSNSGLHGSIKHLATLTGLRSLRLMKNDLGGELPDFAAPNLTTVLLDRNHFSGDVHRAFCQAPQLLTLSLHHNQLSGPLPECLGDLANLEQLFLHHNIFVGEVPEGLADLQNLTVITLHSNHFRGRLPKLKRSSVATFHSNDFSGSIPEFDFKHSCSNSPWFSLHGADCEILEKVMVREKIVGCNELQSIHKMNISELLQQCPETCGTCSEYQLKAKLTLHGNRLSGPIPPSVNSSEIQATALMGNTLGDGEALNADWLSLEEQQDFLYFSPEARVLDVRMAKILCFLMLLFVLPPWRTRLTKATAAVAKPPVLKTLTQSHVQVMFVVACCLVGCLISSPVYYLFSGNYFQADGGQLLLRMTASYFAGSEDKGIKVCEVFMVTSWCTFDVFIRVIALRRFKPAKQGRPSFVDERCTRYFLWLLWFLVVLVISMPQILFAMAEAVPKGSKYQWLLEIFHRGAGVVGPFVDLFLASPLSIWFSVKASQWLSKPIPAHNLLMALQLCSQWMLPMVATVLLHENCVGGWKIFWGVCPLGGDMGGFDWKVFDMEILTTEEICKNKVQRLWEGRCSRAVIQDLSPLLLQKLLVKAAVPAGLWFAWCSLLYCGLWYQDGKLHPLARLLTGSMKSMGQHAGLMTWLEQAIVWSPFAPFLSVAILAGVAHNFMLVDFAWSRNVPFEAQAMEREGEERQECHEQQDPNSTASLSRFTLRWVLAVAWAFQVWHAYGNGMDGAHLLILAGGLIFCPDSMLKVFIPAALPSLVKPSSVEVELQERNSDSRSSAG</sequence>
<keyword evidence="3" id="KW-0472">Membrane</keyword>
<reference evidence="4" key="1">
    <citation type="submission" date="2021-02" db="EMBL/GenBank/DDBJ databases">
        <authorList>
            <person name="Dougan E. K."/>
            <person name="Rhodes N."/>
            <person name="Thang M."/>
            <person name="Chan C."/>
        </authorList>
    </citation>
    <scope>NUCLEOTIDE SEQUENCE</scope>
</reference>
<evidence type="ECO:0000256" key="1">
    <source>
        <dbReference type="ARBA" id="ARBA00022614"/>
    </source>
</evidence>
<protein>
    <submittedName>
        <fullName evidence="4">ERECTA protein</fullName>
    </submittedName>
</protein>
<evidence type="ECO:0000313" key="5">
    <source>
        <dbReference type="Proteomes" id="UP000604046"/>
    </source>
</evidence>
<organism evidence="4 5">
    <name type="scientific">Symbiodinium natans</name>
    <dbReference type="NCBI Taxonomy" id="878477"/>
    <lineage>
        <taxon>Eukaryota</taxon>
        <taxon>Sar</taxon>
        <taxon>Alveolata</taxon>
        <taxon>Dinophyceae</taxon>
        <taxon>Suessiales</taxon>
        <taxon>Symbiodiniaceae</taxon>
        <taxon>Symbiodinium</taxon>
    </lineage>
</organism>
<keyword evidence="5" id="KW-1185">Reference proteome</keyword>
<dbReference type="Proteomes" id="UP000604046">
    <property type="component" value="Unassembled WGS sequence"/>
</dbReference>
<feature type="transmembrane region" description="Helical" evidence="3">
    <location>
        <begin position="791"/>
        <end position="815"/>
    </location>
</feature>
<dbReference type="Pfam" id="PF00560">
    <property type="entry name" value="LRR_1"/>
    <property type="match status" value="2"/>
</dbReference>
<keyword evidence="2" id="KW-0677">Repeat</keyword>
<keyword evidence="3" id="KW-0812">Transmembrane</keyword>
<evidence type="ECO:0000256" key="3">
    <source>
        <dbReference type="SAM" id="Phobius"/>
    </source>
</evidence>
<keyword evidence="3" id="KW-1133">Transmembrane helix</keyword>
<feature type="transmembrane region" description="Helical" evidence="3">
    <location>
        <begin position="667"/>
        <end position="688"/>
    </location>
</feature>
<dbReference type="Pfam" id="PF13855">
    <property type="entry name" value="LRR_8"/>
    <property type="match status" value="1"/>
</dbReference>
<accession>A0A812MDD6</accession>
<comment type="caution">
    <text evidence="4">The sequence shown here is derived from an EMBL/GenBank/DDBJ whole genome shotgun (WGS) entry which is preliminary data.</text>
</comment>
<evidence type="ECO:0000256" key="2">
    <source>
        <dbReference type="ARBA" id="ARBA00022737"/>
    </source>
</evidence>
<gene>
    <name evidence="4" type="primary">ERECTA</name>
    <name evidence="4" type="ORF">SNAT2548_LOCUS13575</name>
</gene>
<feature type="transmembrane region" description="Helical" evidence="3">
    <location>
        <begin position="847"/>
        <end position="869"/>
    </location>
</feature>
<dbReference type="InterPro" id="IPR053213">
    <property type="entry name" value="RLP29"/>
</dbReference>
<feature type="transmembrane region" description="Helical" evidence="3">
    <location>
        <begin position="624"/>
        <end position="647"/>
    </location>
</feature>
<dbReference type="FunFam" id="3.80.10.10:FF:000041">
    <property type="entry name" value="LRR receptor-like serine/threonine-protein kinase ERECTA"/>
    <property type="match status" value="1"/>
</dbReference>
<dbReference type="PANTHER" id="PTHR48009">
    <property type="entry name" value="LEUCINE-RICH REPEAT (LRR) FAMILY PROTEIN"/>
    <property type="match status" value="1"/>
</dbReference>
<dbReference type="InterPro" id="IPR032675">
    <property type="entry name" value="LRR_dom_sf"/>
</dbReference>
<dbReference type="OrthoDB" id="2152005at2759"/>
<name>A0A812MDD6_9DINO</name>
<proteinExistence type="predicted"/>
<keyword evidence="1" id="KW-0433">Leucine-rich repeat</keyword>
<dbReference type="InterPro" id="IPR001611">
    <property type="entry name" value="Leu-rich_rpt"/>
</dbReference>
<feature type="transmembrane region" description="Helical" evidence="3">
    <location>
        <begin position="530"/>
        <end position="551"/>
    </location>
</feature>